<evidence type="ECO:0000256" key="2">
    <source>
        <dbReference type="ARBA" id="ARBA00023235"/>
    </source>
</evidence>
<dbReference type="PANTHER" id="PTHR11749">
    <property type="entry name" value="RIBULOSE-5-PHOSPHATE-3-EPIMERASE"/>
    <property type="match status" value="1"/>
</dbReference>
<reference evidence="3 4" key="1">
    <citation type="submission" date="2017-09" db="EMBL/GenBank/DDBJ databases">
        <title>Depth-based differentiation of microbial function through sediment-hosted aquifers and enrichment of novel symbionts in the deep terrestrial subsurface.</title>
        <authorList>
            <person name="Probst A.J."/>
            <person name="Ladd B."/>
            <person name="Jarett J.K."/>
            <person name="Geller-Mcgrath D.E."/>
            <person name="Sieber C.M."/>
            <person name="Emerson J.B."/>
            <person name="Anantharaman K."/>
            <person name="Thomas B.C."/>
            <person name="Malmstrom R."/>
            <person name="Stieglmeier M."/>
            <person name="Klingl A."/>
            <person name="Woyke T."/>
            <person name="Ryan C.M."/>
            <person name="Banfield J.F."/>
        </authorList>
    </citation>
    <scope>NUCLEOTIDE SEQUENCE [LARGE SCALE GENOMIC DNA]</scope>
    <source>
        <strain evidence="3">CG11_big_fil_rev_8_21_14_0_20_38_23</strain>
    </source>
</reference>
<dbReference type="GO" id="GO:0016857">
    <property type="term" value="F:racemase and epimerase activity, acting on carbohydrates and derivatives"/>
    <property type="evidence" value="ECO:0007669"/>
    <property type="project" value="InterPro"/>
</dbReference>
<evidence type="ECO:0008006" key="5">
    <source>
        <dbReference type="Google" id="ProtNLM"/>
    </source>
</evidence>
<name>A0A2H0NBI0_9BACT</name>
<organism evidence="3 4">
    <name type="scientific">Candidatus Jorgensenbacteria bacterium CG11_big_fil_rev_8_21_14_0_20_38_23</name>
    <dbReference type="NCBI Taxonomy" id="1974594"/>
    <lineage>
        <taxon>Bacteria</taxon>
        <taxon>Candidatus Joergenseniibacteriota</taxon>
    </lineage>
</organism>
<dbReference type="SUPFAM" id="SSF51366">
    <property type="entry name" value="Ribulose-phoshate binding barrel"/>
    <property type="match status" value="1"/>
</dbReference>
<dbReference type="InterPro" id="IPR000056">
    <property type="entry name" value="Ribul_P_3_epim-like"/>
</dbReference>
<gene>
    <name evidence="3" type="ORF">COV54_02870</name>
</gene>
<sequence length="241" mass="27128">MKAVSEKRGPAVIPAINCLNWPCVTKKLRQVKKLGSPWVQFDISDGKFTAAKTWGNDLKDLQNLKKFLKNAGWKFNLESHLMVENPEAVIEDWVKAGAKRIIVHLEAITDSKLQIYPNLRMSRKVFSLIFKKCKANDVELGLAINPETPVEKIIPYLKDFKFIQILAVEPGWASQKFQPKVLSKIQFLRKKFPSLVIEVDGGINLETARLAKRAGADILVSASYIWGSSNPKTTLEKLGKV</sequence>
<dbReference type="GO" id="GO:0005975">
    <property type="term" value="P:carbohydrate metabolic process"/>
    <property type="evidence" value="ECO:0007669"/>
    <property type="project" value="InterPro"/>
</dbReference>
<keyword evidence="1" id="KW-0479">Metal-binding</keyword>
<accession>A0A2H0NBI0</accession>
<dbReference type="EMBL" id="PCWR01000060">
    <property type="protein sequence ID" value="PIR06252.1"/>
    <property type="molecule type" value="Genomic_DNA"/>
</dbReference>
<dbReference type="InterPro" id="IPR013785">
    <property type="entry name" value="Aldolase_TIM"/>
</dbReference>
<keyword evidence="2" id="KW-0413">Isomerase</keyword>
<dbReference type="AlphaFoldDB" id="A0A2H0NBI0"/>
<dbReference type="Proteomes" id="UP000228867">
    <property type="component" value="Unassembled WGS sequence"/>
</dbReference>
<dbReference type="Pfam" id="PF00834">
    <property type="entry name" value="Ribul_P_3_epim"/>
    <property type="match status" value="1"/>
</dbReference>
<protein>
    <recommendedName>
        <fullName evidence="5">Ribulose-phosphate 3-epimerase</fullName>
    </recommendedName>
</protein>
<dbReference type="Gene3D" id="3.20.20.70">
    <property type="entry name" value="Aldolase class I"/>
    <property type="match status" value="1"/>
</dbReference>
<evidence type="ECO:0000256" key="1">
    <source>
        <dbReference type="ARBA" id="ARBA00022723"/>
    </source>
</evidence>
<dbReference type="GO" id="GO:0046872">
    <property type="term" value="F:metal ion binding"/>
    <property type="evidence" value="ECO:0007669"/>
    <property type="project" value="UniProtKB-KW"/>
</dbReference>
<proteinExistence type="predicted"/>
<evidence type="ECO:0000313" key="3">
    <source>
        <dbReference type="EMBL" id="PIR06252.1"/>
    </source>
</evidence>
<dbReference type="InterPro" id="IPR011060">
    <property type="entry name" value="RibuloseP-bd_barrel"/>
</dbReference>
<evidence type="ECO:0000313" key="4">
    <source>
        <dbReference type="Proteomes" id="UP000228867"/>
    </source>
</evidence>
<comment type="caution">
    <text evidence="3">The sequence shown here is derived from an EMBL/GenBank/DDBJ whole genome shotgun (WGS) entry which is preliminary data.</text>
</comment>
<dbReference type="CDD" id="cd00429">
    <property type="entry name" value="RPE"/>
    <property type="match status" value="1"/>
</dbReference>